<dbReference type="RefSeq" id="WP_110683176.1">
    <property type="nucleotide sequence ID" value="NZ_QJRX01000007.1"/>
</dbReference>
<dbReference type="EMBL" id="QJRX01000007">
    <property type="protein sequence ID" value="PYC22639.1"/>
    <property type="molecule type" value="Genomic_DNA"/>
</dbReference>
<accession>A0A2V4KR42</accession>
<proteinExistence type="predicted"/>
<dbReference type="Proteomes" id="UP000248146">
    <property type="component" value="Unassembled WGS sequence"/>
</dbReference>
<evidence type="ECO:0000313" key="1">
    <source>
        <dbReference type="EMBL" id="PYC22639.1"/>
    </source>
</evidence>
<gene>
    <name evidence="1" type="ORF">DMO17_14355</name>
</gene>
<evidence type="ECO:0000313" key="2">
    <source>
        <dbReference type="Proteomes" id="UP000248146"/>
    </source>
</evidence>
<dbReference type="AlphaFoldDB" id="A0A2V4KR42"/>
<sequence length="421" mass="47397">MSKLIKWGLLAVLAVAVLIKVSLWLSVRSIMNEAIEQMAPMMRMSYEGITSSFDGRVGIEGIRVDIPMFRDQFRIAHAELQFKGLRDLLSFKERLEQGKFPEQMAVNIRGLELDVHGPFMEMIHQAPQQPDLQTAISSVACGSSRQIGVDELLEMGYRTLETDGQFSYLFQPGAQKLTFTLNADTRDMGDYRVSFALANMSEKPGDLRVNPPRIASITLEINDNQYQRKVNDYCAGKLGQSAEEYLQTSVDHLDGALRAQRIALDPALLESLKDYYRDPQALRMELLPTEGVAWNGLQFFEPKDVIAMLRPVLLINQQAVEPLAFSWVDPQAVAAPEPDELVRAQEQEQEDVGPRYEFVSVASLPSHAGKRLQFITHDGTYYQGVLHKVENGRAFLSVQFGSGSAEMFLRLKKIDKVRVLL</sequence>
<dbReference type="OrthoDB" id="6763701at2"/>
<reference evidence="1 2" key="1">
    <citation type="submission" date="2018-06" db="EMBL/GenBank/DDBJ databases">
        <title>Pseudomonas diversity within urban Lake Michigan freshwaters.</title>
        <authorList>
            <person name="Batrich M."/>
            <person name="Hatzopoulos T."/>
            <person name="Putonti C."/>
        </authorList>
    </citation>
    <scope>NUCLEOTIDE SEQUENCE [LARGE SCALE GENOMIC DNA]</scope>
    <source>
        <strain evidence="1 2">MB-090714</strain>
    </source>
</reference>
<organism evidence="1 2">
    <name type="scientific">Aquipseudomonas alcaligenes</name>
    <name type="common">Pseudomonas alcaligenes</name>
    <dbReference type="NCBI Taxonomy" id="43263"/>
    <lineage>
        <taxon>Bacteria</taxon>
        <taxon>Pseudomonadati</taxon>
        <taxon>Pseudomonadota</taxon>
        <taxon>Gammaproteobacteria</taxon>
        <taxon>Pseudomonadales</taxon>
        <taxon>Pseudomonadaceae</taxon>
        <taxon>Aquipseudomonas</taxon>
    </lineage>
</organism>
<name>A0A2V4KR42_AQUAC</name>
<comment type="caution">
    <text evidence="1">The sequence shown here is derived from an EMBL/GenBank/DDBJ whole genome shotgun (WGS) entry which is preliminary data.</text>
</comment>
<protein>
    <submittedName>
        <fullName evidence="1">Uncharacterized protein</fullName>
    </submittedName>
</protein>